<dbReference type="InterPro" id="IPR016032">
    <property type="entry name" value="Sig_transdc_resp-reg_C-effctor"/>
</dbReference>
<keyword evidence="4" id="KW-1185">Reference proteome</keyword>
<dbReference type="Gene3D" id="1.25.40.10">
    <property type="entry name" value="Tetratricopeptide repeat domain"/>
    <property type="match status" value="2"/>
</dbReference>
<sequence>MSGDPGPARAREATGRRAWAEAREAYRACSDLPPRDLESWGLAAFLTGQDDEADAIRERAHQAYVAKGDPEGAARTAFWLGLSLVMRGEPARGRGWFGIMRQVAGAAFGTSRWSGYEALNLGMVALLSGRAEESLGLLDRALQVAGRHDDVDLRLLAASGHGQALLSLGRRAEGMQELDEVMVLGTSTAASPQAVGQVYCAVISICRGSLDLGRGAEWTEVLSRWCDTQSDLMPYRGQCLVHRSEVLQVRGRWDEAIAEAERVLGDDGRRERDIARGMALYQRAELYRVRGDDRRAELGYRDALAAGHDPQPGLALLRLAQGKGESALLSLRRALGETGVPFLRVRLLPALVEVALAVGDLGAAEDAVLELEEAAVSIDSVYARAMAATWSGALAIAQGKSVDALGGLRAALTDWAQLDAPYDAARCRLLLARACQDVGDLETAELERAAARVVFTTLGAQPDLAVLDGVQPRRSVPAGLTPREVEVLRMVATGASNREIATQLVLSEKTVARHVANIFVKVGVSSRAAATAFAYDENLV</sequence>
<organism evidence="3 4">
    <name type="scientific">Nocardioides panacisoli</name>
    <dbReference type="NCBI Taxonomy" id="627624"/>
    <lineage>
        <taxon>Bacteria</taxon>
        <taxon>Bacillati</taxon>
        <taxon>Actinomycetota</taxon>
        <taxon>Actinomycetes</taxon>
        <taxon>Propionibacteriales</taxon>
        <taxon>Nocardioidaceae</taxon>
        <taxon>Nocardioides</taxon>
    </lineage>
</organism>
<dbReference type="PANTHER" id="PTHR43214">
    <property type="entry name" value="TWO-COMPONENT RESPONSE REGULATOR"/>
    <property type="match status" value="1"/>
</dbReference>
<name>A0ABP7I7A7_9ACTN</name>
<feature type="domain" description="HTH luxR-type" evidence="2">
    <location>
        <begin position="473"/>
        <end position="538"/>
    </location>
</feature>
<dbReference type="PROSITE" id="PS50043">
    <property type="entry name" value="HTH_LUXR_2"/>
    <property type="match status" value="1"/>
</dbReference>
<dbReference type="Gene3D" id="1.10.10.10">
    <property type="entry name" value="Winged helix-like DNA-binding domain superfamily/Winged helix DNA-binding domain"/>
    <property type="match status" value="1"/>
</dbReference>
<comment type="caution">
    <text evidence="3">The sequence shown here is derived from an EMBL/GenBank/DDBJ whole genome shotgun (WGS) entry which is preliminary data.</text>
</comment>
<dbReference type="InterPro" id="IPR036388">
    <property type="entry name" value="WH-like_DNA-bd_sf"/>
</dbReference>
<protein>
    <submittedName>
        <fullName evidence="3">LuxR C-terminal-related transcriptional regulator</fullName>
    </submittedName>
</protein>
<proteinExistence type="predicted"/>
<evidence type="ECO:0000313" key="3">
    <source>
        <dbReference type="EMBL" id="GAA3811146.1"/>
    </source>
</evidence>
<dbReference type="PRINTS" id="PR00038">
    <property type="entry name" value="HTHLUXR"/>
</dbReference>
<dbReference type="PROSITE" id="PS00622">
    <property type="entry name" value="HTH_LUXR_1"/>
    <property type="match status" value="1"/>
</dbReference>
<dbReference type="SUPFAM" id="SSF48452">
    <property type="entry name" value="TPR-like"/>
    <property type="match status" value="2"/>
</dbReference>
<dbReference type="SMART" id="SM00421">
    <property type="entry name" value="HTH_LUXR"/>
    <property type="match status" value="1"/>
</dbReference>
<dbReference type="Pfam" id="PF00196">
    <property type="entry name" value="GerE"/>
    <property type="match status" value="1"/>
</dbReference>
<gene>
    <name evidence="3" type="ORF">GCM10022242_12020</name>
</gene>
<dbReference type="InterPro" id="IPR000792">
    <property type="entry name" value="Tscrpt_reg_LuxR_C"/>
</dbReference>
<evidence type="ECO:0000256" key="1">
    <source>
        <dbReference type="ARBA" id="ARBA00023125"/>
    </source>
</evidence>
<dbReference type="Proteomes" id="UP001501821">
    <property type="component" value="Unassembled WGS sequence"/>
</dbReference>
<evidence type="ECO:0000259" key="2">
    <source>
        <dbReference type="PROSITE" id="PS50043"/>
    </source>
</evidence>
<dbReference type="RefSeq" id="WP_344773338.1">
    <property type="nucleotide sequence ID" value="NZ_BAABAH010000003.1"/>
</dbReference>
<dbReference type="PANTHER" id="PTHR43214:SF43">
    <property type="entry name" value="TWO-COMPONENT RESPONSE REGULATOR"/>
    <property type="match status" value="1"/>
</dbReference>
<dbReference type="CDD" id="cd06170">
    <property type="entry name" value="LuxR_C_like"/>
    <property type="match status" value="1"/>
</dbReference>
<keyword evidence="1" id="KW-0238">DNA-binding</keyword>
<dbReference type="InterPro" id="IPR039420">
    <property type="entry name" value="WalR-like"/>
</dbReference>
<dbReference type="InterPro" id="IPR011990">
    <property type="entry name" value="TPR-like_helical_dom_sf"/>
</dbReference>
<reference evidence="4" key="1">
    <citation type="journal article" date="2019" name="Int. J. Syst. Evol. Microbiol.">
        <title>The Global Catalogue of Microorganisms (GCM) 10K type strain sequencing project: providing services to taxonomists for standard genome sequencing and annotation.</title>
        <authorList>
            <consortium name="The Broad Institute Genomics Platform"/>
            <consortium name="The Broad Institute Genome Sequencing Center for Infectious Disease"/>
            <person name="Wu L."/>
            <person name="Ma J."/>
        </authorList>
    </citation>
    <scope>NUCLEOTIDE SEQUENCE [LARGE SCALE GENOMIC DNA]</scope>
    <source>
        <strain evidence="4">JCM 16953</strain>
    </source>
</reference>
<dbReference type="SUPFAM" id="SSF46894">
    <property type="entry name" value="C-terminal effector domain of the bipartite response regulators"/>
    <property type="match status" value="1"/>
</dbReference>
<evidence type="ECO:0000313" key="4">
    <source>
        <dbReference type="Proteomes" id="UP001501821"/>
    </source>
</evidence>
<accession>A0ABP7I7A7</accession>
<dbReference type="EMBL" id="BAABAH010000003">
    <property type="protein sequence ID" value="GAA3811146.1"/>
    <property type="molecule type" value="Genomic_DNA"/>
</dbReference>